<dbReference type="CDD" id="cd04301">
    <property type="entry name" value="NAT_SF"/>
    <property type="match status" value="1"/>
</dbReference>
<dbReference type="AlphaFoldDB" id="A0ABD6CF40"/>
<gene>
    <name evidence="2" type="ORF">ACFR9U_15605</name>
</gene>
<dbReference type="EMBL" id="JBHUDJ010000011">
    <property type="protein sequence ID" value="MFD1588408.1"/>
    <property type="molecule type" value="Genomic_DNA"/>
</dbReference>
<keyword evidence="3" id="KW-1185">Reference proteome</keyword>
<feature type="domain" description="N-acetyltransferase" evidence="1">
    <location>
        <begin position="28"/>
        <end position="185"/>
    </location>
</feature>
<dbReference type="InterPro" id="IPR000182">
    <property type="entry name" value="GNAT_dom"/>
</dbReference>
<name>A0ABD6CF40_9EURY</name>
<dbReference type="SUPFAM" id="SSF55729">
    <property type="entry name" value="Acyl-CoA N-acyltransferases (Nat)"/>
    <property type="match status" value="1"/>
</dbReference>
<protein>
    <submittedName>
        <fullName evidence="2">GNAT family N-acetyltransferase</fullName>
        <ecNumber evidence="2">2.3.1.-</ecNumber>
    </submittedName>
</protein>
<organism evidence="2 3">
    <name type="scientific">Halorientalis brevis</name>
    <dbReference type="NCBI Taxonomy" id="1126241"/>
    <lineage>
        <taxon>Archaea</taxon>
        <taxon>Methanobacteriati</taxon>
        <taxon>Methanobacteriota</taxon>
        <taxon>Stenosarchaea group</taxon>
        <taxon>Halobacteria</taxon>
        <taxon>Halobacteriales</taxon>
        <taxon>Haloarculaceae</taxon>
        <taxon>Halorientalis</taxon>
    </lineage>
</organism>
<evidence type="ECO:0000313" key="2">
    <source>
        <dbReference type="EMBL" id="MFD1588408.1"/>
    </source>
</evidence>
<proteinExistence type="predicted"/>
<evidence type="ECO:0000313" key="3">
    <source>
        <dbReference type="Proteomes" id="UP001597119"/>
    </source>
</evidence>
<keyword evidence="2" id="KW-0012">Acyltransferase</keyword>
<keyword evidence="2" id="KW-0808">Transferase</keyword>
<dbReference type="Pfam" id="PF13527">
    <property type="entry name" value="Acetyltransf_9"/>
    <property type="match status" value="1"/>
</dbReference>
<dbReference type="Proteomes" id="UP001597119">
    <property type="component" value="Unassembled WGS sequence"/>
</dbReference>
<dbReference type="Gene3D" id="3.40.630.30">
    <property type="match status" value="1"/>
</dbReference>
<reference evidence="2 3" key="1">
    <citation type="journal article" date="2019" name="Int. J. Syst. Evol. Microbiol.">
        <title>The Global Catalogue of Microorganisms (GCM) 10K type strain sequencing project: providing services to taxonomists for standard genome sequencing and annotation.</title>
        <authorList>
            <consortium name="The Broad Institute Genomics Platform"/>
            <consortium name="The Broad Institute Genome Sequencing Center for Infectious Disease"/>
            <person name="Wu L."/>
            <person name="Ma J."/>
        </authorList>
    </citation>
    <scope>NUCLEOTIDE SEQUENCE [LARGE SCALE GENOMIC DNA]</scope>
    <source>
        <strain evidence="2 3">CGMCC 1.12125</strain>
    </source>
</reference>
<dbReference type="EC" id="2.3.1.-" evidence="2"/>
<dbReference type="InterPro" id="IPR016181">
    <property type="entry name" value="Acyl_CoA_acyltransferase"/>
</dbReference>
<dbReference type="PROSITE" id="PS51186">
    <property type="entry name" value="GNAT"/>
    <property type="match status" value="1"/>
</dbReference>
<sequence length="396" mass="44712">MSSPDVALRETATETDPVVTHEAKGETYTLRRYRPEDRQPFFDLHDAIGMIPHDGGTEWFDWKFVDNPYLAHTPLFVAEREDTGEIVGVRPFMAFRLRAGPRTAIGLQTADTGVHPDHRSRGLFSRMNELAFEYYRQREPEVMFSIPNDLSRPGYLKGGAKTVSPIRSHFRIESPSQFIDQKLGSWVPSQTGSVLDGLASGYLGFRDRRHNGDSSKRITVDRHATIPSETLAALGTSHVPSEIHAVRDRRFYDWRFENPNWEYDAFVANRDGDPFAAMVAGTREHGGRVLTRIVDAVPLSGEDRLPGFAAILSRLLEVHRDSDVFAFAGTGVPSKLLRQFGFQPNDELPLSPVSNQTILITMPLQRTNTENEWMIEGRDVTDPTNWQLPFCEQNTA</sequence>
<comment type="caution">
    <text evidence="2">The sequence shown here is derived from an EMBL/GenBank/DDBJ whole genome shotgun (WGS) entry which is preliminary data.</text>
</comment>
<dbReference type="RefSeq" id="WP_247381370.1">
    <property type="nucleotide sequence ID" value="NZ_JALLGV010000010.1"/>
</dbReference>
<evidence type="ECO:0000259" key="1">
    <source>
        <dbReference type="PROSITE" id="PS51186"/>
    </source>
</evidence>
<dbReference type="GO" id="GO:0016746">
    <property type="term" value="F:acyltransferase activity"/>
    <property type="evidence" value="ECO:0007669"/>
    <property type="project" value="UniProtKB-KW"/>
</dbReference>
<accession>A0ABD6CF40</accession>